<dbReference type="AlphaFoldDB" id="X0BFW3"/>
<dbReference type="SUPFAM" id="SSF52540">
    <property type="entry name" value="P-loop containing nucleoside triphosphate hydrolases"/>
    <property type="match status" value="1"/>
</dbReference>
<evidence type="ECO:0000256" key="4">
    <source>
        <dbReference type="SAM" id="MobiDB-lite"/>
    </source>
</evidence>
<comment type="catalytic activity">
    <reaction evidence="2">
        <text>Couples ATP hydrolysis with the unwinding of duplex DNA by translocating in the 3'-5' direction.</text>
        <dbReference type="EC" id="5.6.2.4"/>
    </reaction>
</comment>
<dbReference type="Pfam" id="PF00271">
    <property type="entry name" value="Helicase_C"/>
    <property type="match status" value="1"/>
</dbReference>
<proteinExistence type="inferred from homology"/>
<dbReference type="GO" id="GO:0005694">
    <property type="term" value="C:chromosome"/>
    <property type="evidence" value="ECO:0007669"/>
    <property type="project" value="TreeGrafter"/>
</dbReference>
<protein>
    <recommendedName>
        <fullName evidence="3">DNA 3'-5' helicase</fullName>
        <ecNumber evidence="3">5.6.2.4</ecNumber>
    </recommendedName>
</protein>
<dbReference type="Proteomes" id="UP000030663">
    <property type="component" value="Unassembled WGS sequence"/>
</dbReference>
<name>X0BFW3_FUSOX</name>
<dbReference type="OrthoDB" id="3522001at2759"/>
<dbReference type="EMBL" id="JH658580">
    <property type="protein sequence ID" value="EXK77718.1"/>
    <property type="molecule type" value="Genomic_DNA"/>
</dbReference>
<dbReference type="SMART" id="SM00490">
    <property type="entry name" value="HELICc"/>
    <property type="match status" value="1"/>
</dbReference>
<reference evidence="6 7" key="1">
    <citation type="submission" date="2011-11" db="EMBL/GenBank/DDBJ databases">
        <title>The Genome Sequence of Fusarium oxysporum PHW815.</title>
        <authorList>
            <consortium name="The Broad Institute Genome Sequencing Platform"/>
            <person name="Ma L.-J."/>
            <person name="Gale L.R."/>
            <person name="Schwartz D.C."/>
            <person name="Zhou S."/>
            <person name="Corby-Kistler H."/>
            <person name="Young S.K."/>
            <person name="Zeng Q."/>
            <person name="Gargeya S."/>
            <person name="Fitzgerald M."/>
            <person name="Haas B."/>
            <person name="Abouelleil A."/>
            <person name="Alvarado L."/>
            <person name="Arachchi H.M."/>
            <person name="Berlin A."/>
            <person name="Brown A."/>
            <person name="Chapman S.B."/>
            <person name="Chen Z."/>
            <person name="Dunbar C."/>
            <person name="Freedman E."/>
            <person name="Gearin G."/>
            <person name="Goldberg J."/>
            <person name="Griggs A."/>
            <person name="Gujja S."/>
            <person name="Heiman D."/>
            <person name="Howarth C."/>
            <person name="Larson L."/>
            <person name="Lui A."/>
            <person name="MacDonald P.J.P."/>
            <person name="Montmayeur A."/>
            <person name="Murphy C."/>
            <person name="Neiman D."/>
            <person name="Pearson M."/>
            <person name="Priest M."/>
            <person name="Roberts A."/>
            <person name="Saif S."/>
            <person name="Shea T."/>
            <person name="Shenoy N."/>
            <person name="Sisk P."/>
            <person name="Stolte C."/>
            <person name="Sykes S."/>
            <person name="Wortman J."/>
            <person name="Nusbaum C."/>
            <person name="Birren B."/>
        </authorList>
    </citation>
    <scope>NUCLEOTIDE SEQUENCE [LARGE SCALE GENOMIC DNA]</scope>
    <source>
        <strain evidence="6 7">54005</strain>
    </source>
</reference>
<dbReference type="HOGENOM" id="CLU_891481_0_0_1"/>
<evidence type="ECO:0000256" key="2">
    <source>
        <dbReference type="ARBA" id="ARBA00034617"/>
    </source>
</evidence>
<dbReference type="Gene3D" id="3.40.50.300">
    <property type="entry name" value="P-loop containing nucleotide triphosphate hydrolases"/>
    <property type="match status" value="1"/>
</dbReference>
<gene>
    <name evidence="6" type="ORF">FOQG_17586</name>
</gene>
<dbReference type="GO" id="GO:0043138">
    <property type="term" value="F:3'-5' DNA helicase activity"/>
    <property type="evidence" value="ECO:0007669"/>
    <property type="project" value="UniProtKB-EC"/>
</dbReference>
<evidence type="ECO:0000256" key="3">
    <source>
        <dbReference type="ARBA" id="ARBA00034808"/>
    </source>
</evidence>
<dbReference type="GO" id="GO:0009378">
    <property type="term" value="F:four-way junction helicase activity"/>
    <property type="evidence" value="ECO:0007669"/>
    <property type="project" value="TreeGrafter"/>
</dbReference>
<feature type="domain" description="Helicase C-terminal" evidence="5">
    <location>
        <begin position="29"/>
        <end position="169"/>
    </location>
</feature>
<feature type="region of interest" description="Disordered" evidence="4">
    <location>
        <begin position="211"/>
        <end position="250"/>
    </location>
</feature>
<dbReference type="EC" id="5.6.2.4" evidence="3"/>
<evidence type="ECO:0000313" key="6">
    <source>
        <dbReference type="EMBL" id="EXK77718.1"/>
    </source>
</evidence>
<dbReference type="PROSITE" id="PS51194">
    <property type="entry name" value="HELICASE_CTER"/>
    <property type="match status" value="1"/>
</dbReference>
<dbReference type="GO" id="GO:0000724">
    <property type="term" value="P:double-strand break repair via homologous recombination"/>
    <property type="evidence" value="ECO:0007669"/>
    <property type="project" value="TreeGrafter"/>
</dbReference>
<keyword evidence="7" id="KW-1185">Reference proteome</keyword>
<feature type="compositionally biased region" description="Acidic residues" evidence="4">
    <location>
        <begin position="215"/>
        <end position="244"/>
    </location>
</feature>
<dbReference type="GO" id="GO:0005737">
    <property type="term" value="C:cytoplasm"/>
    <property type="evidence" value="ECO:0007669"/>
    <property type="project" value="TreeGrafter"/>
</dbReference>
<dbReference type="InterPro" id="IPR027417">
    <property type="entry name" value="P-loop_NTPase"/>
</dbReference>
<dbReference type="PANTHER" id="PTHR13710">
    <property type="entry name" value="DNA HELICASE RECQ FAMILY MEMBER"/>
    <property type="match status" value="1"/>
</dbReference>
<evidence type="ECO:0000313" key="7">
    <source>
        <dbReference type="Proteomes" id="UP000030663"/>
    </source>
</evidence>
<accession>X0BFW3</accession>
<evidence type="ECO:0000259" key="5">
    <source>
        <dbReference type="PROSITE" id="PS51194"/>
    </source>
</evidence>
<dbReference type="PANTHER" id="PTHR13710:SF154">
    <property type="entry name" value="RECQ HELICASE, PUTATIVE (AFU_ORTHOLOGUE AFUA_6G14720)-RELATED"/>
    <property type="match status" value="1"/>
</dbReference>
<comment type="similarity">
    <text evidence="1">Belongs to the helicase family. RecQ subfamily.</text>
</comment>
<dbReference type="InterPro" id="IPR001650">
    <property type="entry name" value="Helicase_C-like"/>
</dbReference>
<sequence>MRVNIRYQVERVKPGRKAMEDGVMATIKAIEARMSPAQRGVIYCRSIKQCEEMAALVGCKAHHSKLTRDSRASVLQDWIDGRGGQRWIAATTGLGTGVDIRGIIGVIHVGPPFGLVDFVQQTGRGGRQRGEVVESVIVTDGKAGWGDEFGSDIDHINREGVGLFIEGKGCRRLVLGRFFDGAEAEVSGCREMQAEYCDRCLKKGVNRVGDREDIREDNEEDEEEEEEEEEEEGEDEEEDNDDEAERVPAVTIVNRLKENIQEESRRMIKLYGWLDQTTSAAGSAVCRIAGAA</sequence>
<evidence type="ECO:0000256" key="1">
    <source>
        <dbReference type="ARBA" id="ARBA00005446"/>
    </source>
</evidence>
<organism evidence="6 7">
    <name type="scientific">Fusarium oxysporum f. sp. raphani 54005</name>
    <dbReference type="NCBI Taxonomy" id="1089458"/>
    <lineage>
        <taxon>Eukaryota</taxon>
        <taxon>Fungi</taxon>
        <taxon>Dikarya</taxon>
        <taxon>Ascomycota</taxon>
        <taxon>Pezizomycotina</taxon>
        <taxon>Sordariomycetes</taxon>
        <taxon>Hypocreomycetidae</taxon>
        <taxon>Hypocreales</taxon>
        <taxon>Nectriaceae</taxon>
        <taxon>Fusarium</taxon>
        <taxon>Fusarium oxysporum species complex</taxon>
    </lineage>
</organism>